<proteinExistence type="predicted"/>
<keyword evidence="2" id="KW-1185">Reference proteome</keyword>
<organism evidence="1 2">
    <name type="scientific">Thermoflexibacter ruber</name>
    <dbReference type="NCBI Taxonomy" id="1003"/>
    <lineage>
        <taxon>Bacteria</taxon>
        <taxon>Pseudomonadati</taxon>
        <taxon>Bacteroidota</taxon>
        <taxon>Cytophagia</taxon>
        <taxon>Cytophagales</taxon>
        <taxon>Thermoflexibacteraceae</taxon>
        <taxon>Thermoflexibacter</taxon>
    </lineage>
</organism>
<dbReference type="EMBL" id="FONY01000004">
    <property type="protein sequence ID" value="SFE62596.1"/>
    <property type="molecule type" value="Genomic_DNA"/>
</dbReference>
<dbReference type="RefSeq" id="WP_091539886.1">
    <property type="nucleotide sequence ID" value="NZ_FONY01000004.1"/>
</dbReference>
<sequence length="168" mass="18940">MKKLIYLSCLVVFFFTNSCKNDSTEDLDVQIPLNEIWATVNGVLLKFRTDGGVFPEASSGYLTNVKFLSIFRTISAQDRRSMHIRATFDVDNIQTPTNVVKDVKITYTTLQGGQRTYDGQGSDITFKLLDIKGDIIKASFSGTLYNAANRNDKVEIRNGSMNVPFKRY</sequence>
<protein>
    <submittedName>
        <fullName evidence="1">Uncharacterized protein</fullName>
    </submittedName>
</protein>
<name>A0A1I2C2C9_9BACT</name>
<dbReference type="Proteomes" id="UP000199513">
    <property type="component" value="Unassembled WGS sequence"/>
</dbReference>
<evidence type="ECO:0000313" key="1">
    <source>
        <dbReference type="EMBL" id="SFE62596.1"/>
    </source>
</evidence>
<dbReference type="STRING" id="1003.SAMN04488541_100454"/>
<dbReference type="AlphaFoldDB" id="A0A1I2C2C9"/>
<dbReference type="OrthoDB" id="9804686at2"/>
<gene>
    <name evidence="1" type="ORF">SAMN04488541_100454</name>
</gene>
<accession>A0A1I2C2C9</accession>
<evidence type="ECO:0000313" key="2">
    <source>
        <dbReference type="Proteomes" id="UP000199513"/>
    </source>
</evidence>
<reference evidence="1 2" key="1">
    <citation type="submission" date="2016-10" db="EMBL/GenBank/DDBJ databases">
        <authorList>
            <person name="de Groot N.N."/>
        </authorList>
    </citation>
    <scope>NUCLEOTIDE SEQUENCE [LARGE SCALE GENOMIC DNA]</scope>
    <source>
        <strain>GEY</strain>
        <strain evidence="2">DSM 9560</strain>
    </source>
</reference>